<sequence length="164" mass="17746">MKIDDLVFSRRTRQNHALEHATFTIMGNMDPSLSASARSNSDGFIIFGDVDLGLLRRALDEALTRLKAGEAELAIHPNCGTNLAVGVSMVTIGTLLGMASSNNRTRVASAAASSVAGWMAARPLGEYVQKHFTTLPDLTGVRVTNITRRKVLGFTFIDVRTIQE</sequence>
<name>A0A402AJU0_9CHLR</name>
<evidence type="ECO:0000313" key="1">
    <source>
        <dbReference type="EMBL" id="GCE19391.1"/>
    </source>
</evidence>
<dbReference type="OrthoDB" id="162726at2"/>
<proteinExistence type="predicted"/>
<dbReference type="AlphaFoldDB" id="A0A402AJU0"/>
<dbReference type="EMBL" id="BIFS01000001">
    <property type="protein sequence ID" value="GCE19391.1"/>
    <property type="molecule type" value="Genomic_DNA"/>
</dbReference>
<dbReference type="RefSeq" id="WP_126551272.1">
    <property type="nucleotide sequence ID" value="NZ_BIFS01000001.1"/>
</dbReference>
<dbReference type="Pfam" id="PF19928">
    <property type="entry name" value="DUF6391"/>
    <property type="match status" value="1"/>
</dbReference>
<comment type="caution">
    <text evidence="1">The sequence shown here is derived from an EMBL/GenBank/DDBJ whole genome shotgun (WGS) entry which is preliminary data.</text>
</comment>
<protein>
    <submittedName>
        <fullName evidence="1">Uncharacterized protein</fullName>
    </submittedName>
</protein>
<reference evidence="2" key="1">
    <citation type="submission" date="2018-12" db="EMBL/GenBank/DDBJ databases">
        <title>Tengunoibacter tsumagoiensis gen. nov., sp. nov., Dictyobacter kobayashii sp. nov., D. alpinus sp. nov., and D. joshuensis sp. nov. and description of Dictyobacteraceae fam. nov. within the order Ktedonobacterales isolated from Tengu-no-mugimeshi.</title>
        <authorList>
            <person name="Wang C.M."/>
            <person name="Zheng Y."/>
            <person name="Sakai Y."/>
            <person name="Toyoda A."/>
            <person name="Minakuchi Y."/>
            <person name="Abe K."/>
            <person name="Yokota A."/>
            <person name="Yabe S."/>
        </authorList>
    </citation>
    <scope>NUCLEOTIDE SEQUENCE [LARGE SCALE GENOMIC DNA]</scope>
    <source>
        <strain evidence="2">Uno11</strain>
    </source>
</reference>
<evidence type="ECO:0000313" key="2">
    <source>
        <dbReference type="Proteomes" id="UP000287188"/>
    </source>
</evidence>
<keyword evidence="2" id="KW-1185">Reference proteome</keyword>
<dbReference type="Proteomes" id="UP000287188">
    <property type="component" value="Unassembled WGS sequence"/>
</dbReference>
<accession>A0A402AJU0</accession>
<gene>
    <name evidence="1" type="ORF">KDK_31910</name>
</gene>
<organism evidence="1 2">
    <name type="scientific">Dictyobacter kobayashii</name>
    <dbReference type="NCBI Taxonomy" id="2014872"/>
    <lineage>
        <taxon>Bacteria</taxon>
        <taxon>Bacillati</taxon>
        <taxon>Chloroflexota</taxon>
        <taxon>Ktedonobacteria</taxon>
        <taxon>Ktedonobacterales</taxon>
        <taxon>Dictyobacteraceae</taxon>
        <taxon>Dictyobacter</taxon>
    </lineage>
</organism>